<keyword evidence="4" id="KW-0689">Ribosomal protein</keyword>
<dbReference type="Pfam" id="PF01245">
    <property type="entry name" value="Ribosomal_L19"/>
    <property type="match status" value="1"/>
</dbReference>
<comment type="subcellular location">
    <subcellularLocation>
        <location evidence="1">Mitochondrion</location>
    </subcellularLocation>
</comment>
<sequence length="302" mass="35638">MVSLALSRHMFRDVSYLPCLTKLTVSESNVRCMSAVPGPKPEGPKTEPNSQNTDDRKPLIPDRYRFKYPDLLPLPKMEWRNAIREKLERRDQMARRSQIDIPEFYVGSVLAVYQNNRHAADKKQKFVGICTQRDGYGLRANFVLRNVIDHIGMEIRYLLYDPTIEKIEVLRLEKRLDENLLYLKDAPPEHSTFPLDMEPEFIAEDEPVPINPVQVKLKPKPWRMKWEKWGMKGIAPDSFFPGQLKGKIPLVKPWDEMDLMKQYRQTIPEEEQQEIYAELYTELHQQDASRKRTRRKDSKKKK</sequence>
<accession>A0A9P0A4S7</accession>
<dbReference type="FunFam" id="2.30.30.790:FF:000002">
    <property type="entry name" value="39S ribosomal protein L19, mitochondrial"/>
    <property type="match status" value="1"/>
</dbReference>
<keyword evidence="3" id="KW-0809">Transit peptide</keyword>
<dbReference type="Proteomes" id="UP001152759">
    <property type="component" value="Chromosome 2"/>
</dbReference>
<dbReference type="AlphaFoldDB" id="A0A9P0A4S7"/>
<keyword evidence="6" id="KW-0687">Ribonucleoprotein</keyword>
<dbReference type="InterPro" id="IPR038657">
    <property type="entry name" value="Ribosomal_bL19_sf"/>
</dbReference>
<evidence type="ECO:0000256" key="8">
    <source>
        <dbReference type="ARBA" id="ARBA00035359"/>
    </source>
</evidence>
<organism evidence="10 11">
    <name type="scientific">Bemisia tabaci</name>
    <name type="common">Sweetpotato whitefly</name>
    <name type="synonym">Aleurodes tabaci</name>
    <dbReference type="NCBI Taxonomy" id="7038"/>
    <lineage>
        <taxon>Eukaryota</taxon>
        <taxon>Metazoa</taxon>
        <taxon>Ecdysozoa</taxon>
        <taxon>Arthropoda</taxon>
        <taxon>Hexapoda</taxon>
        <taxon>Insecta</taxon>
        <taxon>Pterygota</taxon>
        <taxon>Neoptera</taxon>
        <taxon>Paraneoptera</taxon>
        <taxon>Hemiptera</taxon>
        <taxon>Sternorrhyncha</taxon>
        <taxon>Aleyrodoidea</taxon>
        <taxon>Aleyrodidae</taxon>
        <taxon>Aleyrodinae</taxon>
        <taxon>Bemisia</taxon>
    </lineage>
</organism>
<reference evidence="10" key="1">
    <citation type="submission" date="2021-12" db="EMBL/GenBank/DDBJ databases">
        <authorList>
            <person name="King R."/>
        </authorList>
    </citation>
    <scope>NUCLEOTIDE SEQUENCE</scope>
</reference>
<evidence type="ECO:0000256" key="3">
    <source>
        <dbReference type="ARBA" id="ARBA00022946"/>
    </source>
</evidence>
<evidence type="ECO:0000256" key="1">
    <source>
        <dbReference type="ARBA" id="ARBA00004173"/>
    </source>
</evidence>
<evidence type="ECO:0000313" key="11">
    <source>
        <dbReference type="Proteomes" id="UP001152759"/>
    </source>
</evidence>
<dbReference type="Gene3D" id="2.30.30.790">
    <property type="match status" value="1"/>
</dbReference>
<dbReference type="EMBL" id="OU963863">
    <property type="protein sequence ID" value="CAH0384257.1"/>
    <property type="molecule type" value="Genomic_DNA"/>
</dbReference>
<keyword evidence="5" id="KW-0496">Mitochondrion</keyword>
<dbReference type="PANTHER" id="PTHR15680:SF9">
    <property type="entry name" value="LARGE RIBOSOMAL SUBUNIT PROTEIN BL19M"/>
    <property type="match status" value="1"/>
</dbReference>
<name>A0A9P0A4S7_BEMTA</name>
<evidence type="ECO:0000256" key="5">
    <source>
        <dbReference type="ARBA" id="ARBA00023128"/>
    </source>
</evidence>
<dbReference type="GO" id="GO:0006412">
    <property type="term" value="P:translation"/>
    <property type="evidence" value="ECO:0007669"/>
    <property type="project" value="InterPro"/>
</dbReference>
<evidence type="ECO:0000256" key="9">
    <source>
        <dbReference type="SAM" id="MobiDB-lite"/>
    </source>
</evidence>
<evidence type="ECO:0000256" key="6">
    <source>
        <dbReference type="ARBA" id="ARBA00023274"/>
    </source>
</evidence>
<proteinExistence type="inferred from homology"/>
<dbReference type="GO" id="GO:0003735">
    <property type="term" value="F:structural constituent of ribosome"/>
    <property type="evidence" value="ECO:0007669"/>
    <property type="project" value="InterPro"/>
</dbReference>
<dbReference type="GO" id="GO:0005762">
    <property type="term" value="C:mitochondrial large ribosomal subunit"/>
    <property type="evidence" value="ECO:0007669"/>
    <property type="project" value="TreeGrafter"/>
</dbReference>
<evidence type="ECO:0000256" key="4">
    <source>
        <dbReference type="ARBA" id="ARBA00022980"/>
    </source>
</evidence>
<evidence type="ECO:0000313" key="10">
    <source>
        <dbReference type="EMBL" id="CAH0384257.1"/>
    </source>
</evidence>
<feature type="region of interest" description="Disordered" evidence="9">
    <location>
        <begin position="34"/>
        <end position="59"/>
    </location>
</feature>
<keyword evidence="11" id="KW-1185">Reference proteome</keyword>
<protein>
    <recommendedName>
        <fullName evidence="7">Large ribosomal subunit protein bL19m</fullName>
    </recommendedName>
    <alternativeName>
        <fullName evidence="8">39S ribosomal protein L19, mitochondrial</fullName>
    </alternativeName>
</protein>
<dbReference type="PANTHER" id="PTHR15680">
    <property type="entry name" value="RIBOSOMAL PROTEIN L19"/>
    <property type="match status" value="1"/>
</dbReference>
<dbReference type="InterPro" id="IPR001857">
    <property type="entry name" value="Ribosomal_bL19"/>
</dbReference>
<comment type="similarity">
    <text evidence="2">Belongs to the bacterial ribosomal protein bL19 family.</text>
</comment>
<dbReference type="KEGG" id="btab:109030462"/>
<gene>
    <name evidence="10" type="ORF">BEMITA_LOCUS3611</name>
</gene>
<dbReference type="InterPro" id="IPR008991">
    <property type="entry name" value="Translation_prot_SH3-like_sf"/>
</dbReference>
<evidence type="ECO:0000256" key="2">
    <source>
        <dbReference type="ARBA" id="ARBA00005781"/>
    </source>
</evidence>
<dbReference type="SUPFAM" id="SSF50104">
    <property type="entry name" value="Translation proteins SH3-like domain"/>
    <property type="match status" value="1"/>
</dbReference>
<evidence type="ECO:0000256" key="7">
    <source>
        <dbReference type="ARBA" id="ARBA00035288"/>
    </source>
</evidence>
<dbReference type="OrthoDB" id="432645at2759"/>